<dbReference type="KEGG" id="pxn:HU772_019560"/>
<name>A0A9E6PV34_9PSED</name>
<evidence type="ECO:0000256" key="1">
    <source>
        <dbReference type="SAM" id="MobiDB-lite"/>
    </source>
</evidence>
<dbReference type="RefSeq" id="WP_186658433.1">
    <property type="nucleotide sequence ID" value="NZ_CP077095.1"/>
</dbReference>
<feature type="region of interest" description="Disordered" evidence="1">
    <location>
        <begin position="302"/>
        <end position="330"/>
    </location>
</feature>
<feature type="compositionally biased region" description="Basic and acidic residues" evidence="1">
    <location>
        <begin position="302"/>
        <end position="312"/>
    </location>
</feature>
<accession>A0A9E6PV34</accession>
<protein>
    <recommendedName>
        <fullName evidence="4">Heterokaryon incompatibility protein Het-C</fullName>
    </recommendedName>
</protein>
<dbReference type="InterPro" id="IPR052577">
    <property type="entry name" value="VWA7"/>
</dbReference>
<keyword evidence="3" id="KW-1185">Reference proteome</keyword>
<dbReference type="EMBL" id="CP077095">
    <property type="protein sequence ID" value="QXI37512.1"/>
    <property type="molecule type" value="Genomic_DNA"/>
</dbReference>
<sequence>MNDLQTSPVLESTFALDQLTHIANDMDEHQFALLFKPIFGSDISESIYLDIWQALRDGTFQGPAYTVAEQSEAFRSARYDHENDTLLVTRDVIELALNQPNTSPGLLLALIGGFGQYLADYIHTKRFAKDETDLPELEVEDTKEAGSKYASLMAFLDSSPTDGTEFAHYTQNDLPAPLVLDLSDAPDLKEILPKPPLQFSVGDGGHETIEHVLKEVGFDDQEIKSIYFGNWLRDHSQLVDPKLVRREDEPRNFPNQFSRKALTEIVDILAAKAFRSQLNDDEKQDDFRVSPEILGVYKASEHIDNPTNHDESPVDPTEIDPDFEEPVLPGTERTGVYYTSSMKVYIEKPIVQMRAKIWEAAREGKTAAGMRAFGEALHILEDYFAHSNFVELSLHKQGRTQVLPWTTKAKCEHGLPVVTGLFSGTDILGSLAEPLGKALFPDKYPDFKEIAPGYRSPSEKILLILLGELESPMWLDAFNKLLALRDRFADNPLFRFVRRVAWTLLLPLNLIRYYGRDLFQKLFQWLGDRVGKEQARWDRNPNIDADVDATHSQLSKDHDSHPLFELATDMARHAVKQVGKEMFKFWNGEIEYPPVQLAHDFICHPFDSCWQDKLVVEWLKEHEKELESVSAFDSLKKISATQIDVFLKRLKALDINSTHRA</sequence>
<proteinExistence type="predicted"/>
<reference evidence="2 3" key="1">
    <citation type="journal article" date="2020" name="Microorganisms">
        <title>Reliable Identification of Environmental Pseudomonas Isolates Using the rpoD Gene.</title>
        <authorList>
            <consortium name="The Broad Institute Genome Sequencing Platform"/>
            <person name="Girard L."/>
            <person name="Lood C."/>
            <person name="Rokni-Zadeh H."/>
            <person name="van Noort V."/>
            <person name="Lavigne R."/>
            <person name="De Mot R."/>
        </authorList>
    </citation>
    <scope>NUCLEOTIDE SEQUENCE [LARGE SCALE GENOMIC DNA]</scope>
    <source>
        <strain evidence="2 3">RW9S1A</strain>
    </source>
</reference>
<evidence type="ECO:0000313" key="3">
    <source>
        <dbReference type="Proteomes" id="UP000633418"/>
    </source>
</evidence>
<gene>
    <name evidence="2" type="ORF">HU772_019560</name>
</gene>
<evidence type="ECO:0000313" key="2">
    <source>
        <dbReference type="EMBL" id="QXI37512.1"/>
    </source>
</evidence>
<dbReference type="Pfam" id="PF07217">
    <property type="entry name" value="Het-C"/>
    <property type="match status" value="1"/>
</dbReference>
<dbReference type="Proteomes" id="UP000633418">
    <property type="component" value="Chromosome"/>
</dbReference>
<dbReference type="PANTHER" id="PTHR14905:SF7">
    <property type="entry name" value="VON WILLEBRAND FACTOR A DOMAIN-CONTAINING PROTEIN 7"/>
    <property type="match status" value="1"/>
</dbReference>
<dbReference type="PANTHER" id="PTHR14905">
    <property type="entry name" value="NG37"/>
    <property type="match status" value="1"/>
</dbReference>
<reference evidence="2 3" key="2">
    <citation type="journal article" date="2021" name="Microorganisms">
        <title>The Ever-Expanding Pseudomonas Genus: Description of 43 New Species and Partition of the Pseudomonas putida Group.</title>
        <authorList>
            <person name="Girard L."/>
            <person name="Lood C."/>
            <person name="Hofte M."/>
            <person name="Vandamme P."/>
            <person name="Rokni-Zadeh H."/>
            <person name="van Noort V."/>
            <person name="Lavigne R."/>
            <person name="De Mot R."/>
        </authorList>
    </citation>
    <scope>NUCLEOTIDE SEQUENCE [LARGE SCALE GENOMIC DNA]</scope>
    <source>
        <strain evidence="2 3">RW9S1A</strain>
    </source>
</reference>
<dbReference type="AlphaFoldDB" id="A0A9E6PV34"/>
<evidence type="ECO:0008006" key="4">
    <source>
        <dbReference type="Google" id="ProtNLM"/>
    </source>
</evidence>
<organism evidence="2 3">
    <name type="scientific">Pseudomonas xantholysinigenes</name>
    <dbReference type="NCBI Taxonomy" id="2745490"/>
    <lineage>
        <taxon>Bacteria</taxon>
        <taxon>Pseudomonadati</taxon>
        <taxon>Pseudomonadota</taxon>
        <taxon>Gammaproteobacteria</taxon>
        <taxon>Pseudomonadales</taxon>
        <taxon>Pseudomonadaceae</taxon>
        <taxon>Pseudomonas</taxon>
    </lineage>
</organism>
<dbReference type="InterPro" id="IPR010816">
    <property type="entry name" value="Het-C"/>
</dbReference>